<organism evidence="9">
    <name type="scientific">uncultured Poseidoniia archaeon</name>
    <dbReference type="NCBI Taxonomy" id="1697135"/>
    <lineage>
        <taxon>Archaea</taxon>
        <taxon>Methanobacteriati</taxon>
        <taxon>Thermoplasmatota</taxon>
        <taxon>Candidatus Poseidoniia</taxon>
        <taxon>environmental samples</taxon>
    </lineage>
</organism>
<keyword evidence="3 9" id="KW-0808">Transferase</keyword>
<dbReference type="CDD" id="cd21149">
    <property type="entry name" value="PUA_archaeosine_TGT"/>
    <property type="match status" value="1"/>
</dbReference>
<dbReference type="SUPFAM" id="SSF88802">
    <property type="entry name" value="Pre-PUA domain"/>
    <property type="match status" value="1"/>
</dbReference>
<dbReference type="InterPro" id="IPR004804">
    <property type="entry name" value="TgtA"/>
</dbReference>
<dbReference type="InterPro" id="IPR036511">
    <property type="entry name" value="TGT-like_sf"/>
</dbReference>
<dbReference type="SUPFAM" id="SSF88697">
    <property type="entry name" value="PUA domain-like"/>
    <property type="match status" value="1"/>
</dbReference>
<dbReference type="InterPro" id="IPR002478">
    <property type="entry name" value="PUA"/>
</dbReference>
<feature type="domain" description="PUA" evidence="8">
    <location>
        <begin position="643"/>
        <end position="717"/>
    </location>
</feature>
<dbReference type="Gene3D" id="3.10.450.90">
    <property type="entry name" value="ArcTGT, C2 domain"/>
    <property type="match status" value="1"/>
</dbReference>
<dbReference type="GO" id="GO:0005737">
    <property type="term" value="C:cytoplasm"/>
    <property type="evidence" value="ECO:0007669"/>
    <property type="project" value="TreeGrafter"/>
</dbReference>
<dbReference type="Gene3D" id="3.20.20.105">
    <property type="entry name" value="Queuine tRNA-ribosyltransferase-like"/>
    <property type="match status" value="1"/>
</dbReference>
<dbReference type="Pfam" id="PF01702">
    <property type="entry name" value="TGT"/>
    <property type="match status" value="1"/>
</dbReference>
<dbReference type="InterPro" id="IPR015947">
    <property type="entry name" value="PUA-like_sf"/>
</dbReference>
<evidence type="ECO:0000256" key="5">
    <source>
        <dbReference type="ARBA" id="ARBA00022723"/>
    </source>
</evidence>
<dbReference type="Pfam" id="PF14810">
    <property type="entry name" value="TGT_C2"/>
    <property type="match status" value="1"/>
</dbReference>
<dbReference type="GO" id="GO:0002099">
    <property type="term" value="P:tRNA wobble guanine modification"/>
    <property type="evidence" value="ECO:0007669"/>
    <property type="project" value="TreeGrafter"/>
</dbReference>
<dbReference type="NCBIfam" id="TIGR00449">
    <property type="entry name" value="tgt_general"/>
    <property type="match status" value="1"/>
</dbReference>
<dbReference type="InterPro" id="IPR002616">
    <property type="entry name" value="tRNA_ribo_trans-like"/>
</dbReference>
<dbReference type="InterPro" id="IPR050076">
    <property type="entry name" value="ArchSynthase1/Queuine_TRR"/>
</dbReference>
<dbReference type="UniPathway" id="UPA00393"/>
<proteinExistence type="predicted"/>
<evidence type="ECO:0000256" key="4">
    <source>
        <dbReference type="ARBA" id="ARBA00022694"/>
    </source>
</evidence>
<dbReference type="AlphaFoldDB" id="A0A1B1TEL5"/>
<dbReference type="GO" id="GO:0003723">
    <property type="term" value="F:RNA binding"/>
    <property type="evidence" value="ECO:0007669"/>
    <property type="project" value="InterPro"/>
</dbReference>
<evidence type="ECO:0000313" key="9">
    <source>
        <dbReference type="EMBL" id="ANV80708.1"/>
    </source>
</evidence>
<dbReference type="InterPro" id="IPR036974">
    <property type="entry name" value="PUA_sf"/>
</dbReference>
<dbReference type="InterPro" id="IPR029402">
    <property type="entry name" value="TGT_C2"/>
</dbReference>
<evidence type="ECO:0000256" key="3">
    <source>
        <dbReference type="ARBA" id="ARBA00022679"/>
    </source>
</evidence>
<reference evidence="9" key="1">
    <citation type="submission" date="2014-11" db="EMBL/GenBank/DDBJ databases">
        <authorList>
            <person name="Zhu J."/>
            <person name="Qi W."/>
            <person name="Song R."/>
        </authorList>
    </citation>
    <scope>NUCLEOTIDE SEQUENCE</scope>
</reference>
<keyword evidence="4" id="KW-0819">tRNA processing</keyword>
<sequence length="722" mass="80120">MTDSCFSHDVSTRPNPEPCRPQDKGKFEILQKDGAARIGRLHTNHGMLNTPMLLPVVNPNIRTIEPREMWDKYRVEGLITNSYVIWKHDDLSSSALENGVHQLIDFPGVIVTDSGTFQSYVYGDVEVGVEEIVKFQRDIGVDIGTMLDVFGRPDMSREEIESAVEITAERASISLDVAQNDLLLNGPIQGGLHEDLRALAGQLMGDANGNDGGFTVHPIGGIVPLMENQRYRDLFSILLSAKSTLPPNRPVHLFGCGHPLLFPMSIALGVDIFDSAAYALFARGNRLLTPTGTVRLDEITEWPCSSSELFNWTPEEVRSLDSKQREKVLARHNLEVTQSELARCREAIRNGKIWQLAEERSHSSAQLREAFLWVLDQLEEPDDGPVGVSSLRMISSTNPVRKGGENLVEDIDERPHILHFKSLLALRWRIPGSWWNGSLTDPKRVVIIEGACPPWRESSLHTIVSLLEEIPESIILISTPIGLIPYSLEDVSPWSHIDGSDDIWNSPLDEDEIFDELIELDLSDLPFIRITPGPNTELEIEGKEEIYDWIDRCSIVDKLSILNGLSPSIGCKMTSKMTSRKSKTKRMVNVYSEGVHIISPRLNDGGISLTINGARMINDFSPTTPIHFGVEYDGEEIDHPGIAKVMIVDDAIPFVGQGRNVMQGYVLGADPHLIPGQPCLVVDSNGELVAHGIPLTSARDMAFMTKGIAVRVRDGALKNKKN</sequence>
<feature type="region of interest" description="Disordered" evidence="7">
    <location>
        <begin position="1"/>
        <end position="24"/>
    </location>
</feature>
<name>A0A1B1TEL5_9ARCH</name>
<protein>
    <submittedName>
        <fullName evidence="9">Archaeosine tRNA-ribosyltransferase (Tgt, QTRT1)</fullName>
    </submittedName>
</protein>
<dbReference type="GO" id="GO:0046872">
    <property type="term" value="F:metal ion binding"/>
    <property type="evidence" value="ECO:0007669"/>
    <property type="project" value="UniProtKB-KW"/>
</dbReference>
<dbReference type="GO" id="GO:0016763">
    <property type="term" value="F:pentosyltransferase activity"/>
    <property type="evidence" value="ECO:0007669"/>
    <property type="project" value="InterPro"/>
</dbReference>
<keyword evidence="2" id="KW-0328">Glycosyltransferase</keyword>
<evidence type="ECO:0000256" key="7">
    <source>
        <dbReference type="SAM" id="MobiDB-lite"/>
    </source>
</evidence>
<dbReference type="PANTHER" id="PTHR46499">
    <property type="entry name" value="QUEUINE TRNA-RIBOSYLTRANSFERASE"/>
    <property type="match status" value="1"/>
</dbReference>
<dbReference type="PROSITE" id="PS50890">
    <property type="entry name" value="PUA"/>
    <property type="match status" value="1"/>
</dbReference>
<keyword evidence="5" id="KW-0479">Metal-binding</keyword>
<dbReference type="InterPro" id="IPR038250">
    <property type="entry name" value="TGT_C2_sf"/>
</dbReference>
<comment type="pathway">
    <text evidence="1">tRNA modification; archaeosine-tRNA biosynthesis.</text>
</comment>
<evidence type="ECO:0000259" key="8">
    <source>
        <dbReference type="SMART" id="SM00359"/>
    </source>
</evidence>
<dbReference type="SMART" id="SM00359">
    <property type="entry name" value="PUA"/>
    <property type="match status" value="1"/>
</dbReference>
<dbReference type="PANTHER" id="PTHR46499:SF1">
    <property type="entry name" value="QUEUINE TRNA-RIBOSYLTRANSFERASE"/>
    <property type="match status" value="1"/>
</dbReference>
<evidence type="ECO:0000256" key="2">
    <source>
        <dbReference type="ARBA" id="ARBA00022676"/>
    </source>
</evidence>
<evidence type="ECO:0000256" key="6">
    <source>
        <dbReference type="ARBA" id="ARBA00022833"/>
    </source>
</evidence>
<dbReference type="Gene3D" id="2.30.130.10">
    <property type="entry name" value="PUA domain"/>
    <property type="match status" value="1"/>
</dbReference>
<dbReference type="NCBIfam" id="TIGR00432">
    <property type="entry name" value="arcsn_tRNA_tgt"/>
    <property type="match status" value="1"/>
</dbReference>
<dbReference type="Pfam" id="PF01472">
    <property type="entry name" value="PUA"/>
    <property type="match status" value="1"/>
</dbReference>
<dbReference type="EMBL" id="KP211903">
    <property type="protein sequence ID" value="ANV80708.1"/>
    <property type="molecule type" value="Genomic_DNA"/>
</dbReference>
<evidence type="ECO:0000256" key="1">
    <source>
        <dbReference type="ARBA" id="ARBA00005030"/>
    </source>
</evidence>
<accession>A0A1B1TEL5</accession>
<keyword evidence="6" id="KW-0862">Zinc</keyword>
<reference evidence="9" key="2">
    <citation type="journal article" date="2015" name="ISME J.">
        <title>A new class of marine Euryarchaeota group II from the Mediterranean deep chlorophyll maximum.</title>
        <authorList>
            <person name="Martin-Cuadrado A.B."/>
            <person name="Garcia-Heredia I."/>
            <person name="Molto A.G."/>
            <person name="Lopez-Ubeda R."/>
            <person name="Kimes N."/>
            <person name="Lopez-Garcia P."/>
            <person name="Moreira D."/>
            <person name="Rodriguez-Valera F."/>
        </authorList>
    </citation>
    <scope>NUCLEOTIDE SEQUENCE</scope>
</reference>
<dbReference type="SUPFAM" id="SSF51713">
    <property type="entry name" value="tRNA-guanine transglycosylase"/>
    <property type="match status" value="1"/>
</dbReference>